<evidence type="ECO:0000256" key="4">
    <source>
        <dbReference type="ARBA" id="ARBA00022456"/>
    </source>
</evidence>
<feature type="domain" description="Acyl-CoA dehydrogenase/oxidase N-terminal" evidence="11">
    <location>
        <begin position="6"/>
        <end position="118"/>
    </location>
</feature>
<keyword evidence="13" id="KW-1185">Reference proteome</keyword>
<dbReference type="Gene3D" id="2.40.110.10">
    <property type="entry name" value="Butyryl-CoA Dehydrogenase, subunit A, domain 2"/>
    <property type="match status" value="1"/>
</dbReference>
<dbReference type="FunFam" id="1.20.140.10:FF:000001">
    <property type="entry name" value="Acyl-CoA dehydrogenase"/>
    <property type="match status" value="1"/>
</dbReference>
<proteinExistence type="inferred from homology"/>
<keyword evidence="5 8" id="KW-0285">Flavoprotein</keyword>
<dbReference type="InterPro" id="IPR013786">
    <property type="entry name" value="AcylCoA_DH/ox_N"/>
</dbReference>
<dbReference type="InterPro" id="IPR037069">
    <property type="entry name" value="AcylCoA_DH/ox_N_sf"/>
</dbReference>
<dbReference type="SUPFAM" id="SSF56645">
    <property type="entry name" value="Acyl-CoA dehydrogenase NM domain-like"/>
    <property type="match status" value="1"/>
</dbReference>
<accession>A0A1I6DGV2</accession>
<dbReference type="GO" id="GO:0009083">
    <property type="term" value="P:branched-chain amino acid catabolic process"/>
    <property type="evidence" value="ECO:0007669"/>
    <property type="project" value="UniProtKB-KW"/>
</dbReference>
<gene>
    <name evidence="12" type="ORF">SAMN05660706_110120</name>
</gene>
<evidence type="ECO:0000256" key="7">
    <source>
        <dbReference type="ARBA" id="ARBA00023002"/>
    </source>
</evidence>
<evidence type="ECO:0000313" key="13">
    <source>
        <dbReference type="Proteomes" id="UP000199584"/>
    </source>
</evidence>
<sequence length="384" mass="42397">MDFSISDEMRDMKRTIRDFVDNEVDKYSQQIEEEDKIPQHLIDKAKEMGLFGMSIPEQYGGLGLSMLEKCLLLEELGRANMSFTTYIGAHTGIGTTGIVELASEELKQKYLPALASGEKLGAFGLTEPDAGSDATNMKTTAVLKGDKWILNGMKHFITNAPEASIFTVIAVTDKEKGARGGYTAFVVEKDFPGFSIGTIEKKMGLRGSHTSEIIFEDCEVPKENVLGEVGRGYASALRILSKGRVALGARCVGACDKLIELSAKYAQQRVQFGKPIASFQAIQWMLAEMATDTEAARALTYRVAWMVDQGLPAVKEGPMVKLFASEALGRVVDKAVQIHGGMGYMKEFPVERFYRDARLTRIYEGTNEIQRMVIAGRLLKEMQI</sequence>
<dbReference type="InterPro" id="IPR046373">
    <property type="entry name" value="Acyl-CoA_Oxase/DH_mid-dom_sf"/>
</dbReference>
<dbReference type="PROSITE" id="PS00073">
    <property type="entry name" value="ACYL_COA_DH_2"/>
    <property type="match status" value="1"/>
</dbReference>
<dbReference type="Pfam" id="PF02771">
    <property type="entry name" value="Acyl-CoA_dh_N"/>
    <property type="match status" value="1"/>
</dbReference>
<protein>
    <submittedName>
        <fullName evidence="12">Acyl-CoA dehydrogenase</fullName>
    </submittedName>
</protein>
<dbReference type="Gene3D" id="1.10.540.10">
    <property type="entry name" value="Acyl-CoA dehydrogenase/oxidase, N-terminal domain"/>
    <property type="match status" value="1"/>
</dbReference>
<evidence type="ECO:0000256" key="2">
    <source>
        <dbReference type="ARBA" id="ARBA00005109"/>
    </source>
</evidence>
<dbReference type="FunFam" id="1.10.540.10:FF:000001">
    <property type="entry name" value="Very long-chain-specific acyl-CoA dehydrogenase, mitochondrial"/>
    <property type="match status" value="1"/>
</dbReference>
<feature type="domain" description="Acyl-CoA oxidase/dehydrogenase middle" evidence="10">
    <location>
        <begin position="122"/>
        <end position="218"/>
    </location>
</feature>
<dbReference type="AlphaFoldDB" id="A0A1I6DGV2"/>
<evidence type="ECO:0000259" key="9">
    <source>
        <dbReference type="Pfam" id="PF00441"/>
    </source>
</evidence>
<dbReference type="PANTHER" id="PTHR43884">
    <property type="entry name" value="ACYL-COA DEHYDROGENASE"/>
    <property type="match status" value="1"/>
</dbReference>
<evidence type="ECO:0000256" key="8">
    <source>
        <dbReference type="RuleBase" id="RU362125"/>
    </source>
</evidence>
<keyword evidence="6 8" id="KW-0274">FAD</keyword>
<dbReference type="InterPro" id="IPR006089">
    <property type="entry name" value="Acyl-CoA_DH_CS"/>
</dbReference>
<evidence type="ECO:0000256" key="1">
    <source>
        <dbReference type="ARBA" id="ARBA00001974"/>
    </source>
</evidence>
<dbReference type="GO" id="GO:0003995">
    <property type="term" value="F:acyl-CoA dehydrogenase activity"/>
    <property type="evidence" value="ECO:0007669"/>
    <property type="project" value="InterPro"/>
</dbReference>
<reference evidence="13" key="1">
    <citation type="submission" date="2016-10" db="EMBL/GenBank/DDBJ databases">
        <authorList>
            <person name="Varghese N."/>
            <person name="Submissions S."/>
        </authorList>
    </citation>
    <scope>NUCLEOTIDE SEQUENCE [LARGE SCALE GENOMIC DNA]</scope>
    <source>
        <strain evidence="13">DSM 3669</strain>
    </source>
</reference>
<dbReference type="STRING" id="39060.SAMN05660706_110120"/>
<dbReference type="Gene3D" id="1.20.140.10">
    <property type="entry name" value="Butyryl-CoA Dehydrogenase, subunit A, domain 3"/>
    <property type="match status" value="1"/>
</dbReference>
<feature type="domain" description="Acyl-CoA dehydrogenase/oxidase C-terminal" evidence="9">
    <location>
        <begin position="230"/>
        <end position="378"/>
    </location>
</feature>
<keyword evidence="4" id="KW-0101">Branched-chain amino acid catabolism</keyword>
<dbReference type="SUPFAM" id="SSF47203">
    <property type="entry name" value="Acyl-CoA dehydrogenase C-terminal domain-like"/>
    <property type="match status" value="1"/>
</dbReference>
<dbReference type="OrthoDB" id="9802447at2"/>
<name>A0A1I6DGV2_9FIRM</name>
<organism evidence="12 13">
    <name type="scientific">Desulfoscipio geothermicus DSM 3669</name>
    <dbReference type="NCBI Taxonomy" id="1121426"/>
    <lineage>
        <taxon>Bacteria</taxon>
        <taxon>Bacillati</taxon>
        <taxon>Bacillota</taxon>
        <taxon>Clostridia</taxon>
        <taxon>Eubacteriales</taxon>
        <taxon>Desulfallaceae</taxon>
        <taxon>Desulfoscipio</taxon>
    </lineage>
</organism>
<dbReference type="FunFam" id="2.40.110.10:FF:000001">
    <property type="entry name" value="Acyl-CoA dehydrogenase, mitochondrial"/>
    <property type="match status" value="1"/>
</dbReference>
<dbReference type="InterPro" id="IPR009075">
    <property type="entry name" value="AcylCo_DH/oxidase_C"/>
</dbReference>
<dbReference type="InterPro" id="IPR009100">
    <property type="entry name" value="AcylCoA_DH/oxidase_NM_dom_sf"/>
</dbReference>
<evidence type="ECO:0000256" key="5">
    <source>
        <dbReference type="ARBA" id="ARBA00022630"/>
    </source>
</evidence>
<dbReference type="GO" id="GO:0050660">
    <property type="term" value="F:flavin adenine dinucleotide binding"/>
    <property type="evidence" value="ECO:0007669"/>
    <property type="project" value="InterPro"/>
</dbReference>
<dbReference type="PANTHER" id="PTHR43884:SF12">
    <property type="entry name" value="ISOVALERYL-COA DEHYDROGENASE, MITOCHONDRIAL-RELATED"/>
    <property type="match status" value="1"/>
</dbReference>
<evidence type="ECO:0000256" key="3">
    <source>
        <dbReference type="ARBA" id="ARBA00009347"/>
    </source>
</evidence>
<dbReference type="EMBL" id="FOYM01000010">
    <property type="protein sequence ID" value="SFR04656.1"/>
    <property type="molecule type" value="Genomic_DNA"/>
</dbReference>
<dbReference type="Pfam" id="PF02770">
    <property type="entry name" value="Acyl-CoA_dh_M"/>
    <property type="match status" value="1"/>
</dbReference>
<keyword evidence="7 8" id="KW-0560">Oxidoreductase</keyword>
<evidence type="ECO:0000259" key="11">
    <source>
        <dbReference type="Pfam" id="PF02771"/>
    </source>
</evidence>
<comment type="pathway">
    <text evidence="2">Amino-acid degradation; L-valine degradation.</text>
</comment>
<evidence type="ECO:0000313" key="12">
    <source>
        <dbReference type="EMBL" id="SFR04656.1"/>
    </source>
</evidence>
<comment type="similarity">
    <text evidence="3 8">Belongs to the acyl-CoA dehydrogenase family.</text>
</comment>
<dbReference type="Proteomes" id="UP000199584">
    <property type="component" value="Unassembled WGS sequence"/>
</dbReference>
<dbReference type="InterPro" id="IPR006091">
    <property type="entry name" value="Acyl-CoA_Oxase/DH_mid-dom"/>
</dbReference>
<dbReference type="RefSeq" id="WP_092482929.1">
    <property type="nucleotide sequence ID" value="NZ_FOYM01000010.1"/>
</dbReference>
<evidence type="ECO:0000256" key="6">
    <source>
        <dbReference type="ARBA" id="ARBA00022827"/>
    </source>
</evidence>
<dbReference type="Pfam" id="PF00441">
    <property type="entry name" value="Acyl-CoA_dh_1"/>
    <property type="match status" value="1"/>
</dbReference>
<dbReference type="InterPro" id="IPR036250">
    <property type="entry name" value="AcylCo_DH-like_C"/>
</dbReference>
<evidence type="ECO:0000259" key="10">
    <source>
        <dbReference type="Pfam" id="PF02770"/>
    </source>
</evidence>
<dbReference type="PIRSF" id="PIRSF016578">
    <property type="entry name" value="HsaA"/>
    <property type="match status" value="1"/>
</dbReference>
<comment type="cofactor">
    <cofactor evidence="1 8">
        <name>FAD</name>
        <dbReference type="ChEBI" id="CHEBI:57692"/>
    </cofactor>
</comment>